<evidence type="ECO:0000256" key="1">
    <source>
        <dbReference type="SAM" id="MobiDB-lite"/>
    </source>
</evidence>
<dbReference type="AlphaFoldDB" id="A0A8K0CNW0"/>
<dbReference type="OrthoDB" id="6770863at2759"/>
<accession>A0A8K0CNW0</accession>
<dbReference type="EMBL" id="VTPC01081253">
    <property type="protein sequence ID" value="KAF2887883.1"/>
    <property type="molecule type" value="Genomic_DNA"/>
</dbReference>
<sequence>MTWHGKGLRNINESREKKGSDIMSLRTWNTRSIQGKKVELSVEFERAKLDILYIPETKEKEKAMQQ</sequence>
<feature type="region of interest" description="Disordered" evidence="1">
    <location>
        <begin position="1"/>
        <end position="20"/>
    </location>
</feature>
<comment type="caution">
    <text evidence="2">The sequence shown here is derived from an EMBL/GenBank/DDBJ whole genome shotgun (WGS) entry which is preliminary data.</text>
</comment>
<evidence type="ECO:0000313" key="3">
    <source>
        <dbReference type="Proteomes" id="UP000801492"/>
    </source>
</evidence>
<reference evidence="2" key="1">
    <citation type="submission" date="2019-08" db="EMBL/GenBank/DDBJ databases">
        <title>The genome of the North American firefly Photinus pyralis.</title>
        <authorList>
            <consortium name="Photinus pyralis genome working group"/>
            <person name="Fallon T.R."/>
            <person name="Sander Lower S.E."/>
            <person name="Weng J.-K."/>
        </authorList>
    </citation>
    <scope>NUCLEOTIDE SEQUENCE</scope>
    <source>
        <strain evidence="2">TRF0915ILg1</strain>
        <tissue evidence="2">Whole body</tissue>
    </source>
</reference>
<dbReference type="Proteomes" id="UP000801492">
    <property type="component" value="Unassembled WGS sequence"/>
</dbReference>
<organism evidence="2 3">
    <name type="scientific">Ignelater luminosus</name>
    <name type="common">Cucubano</name>
    <name type="synonym">Pyrophorus luminosus</name>
    <dbReference type="NCBI Taxonomy" id="2038154"/>
    <lineage>
        <taxon>Eukaryota</taxon>
        <taxon>Metazoa</taxon>
        <taxon>Ecdysozoa</taxon>
        <taxon>Arthropoda</taxon>
        <taxon>Hexapoda</taxon>
        <taxon>Insecta</taxon>
        <taxon>Pterygota</taxon>
        <taxon>Neoptera</taxon>
        <taxon>Endopterygota</taxon>
        <taxon>Coleoptera</taxon>
        <taxon>Polyphaga</taxon>
        <taxon>Elateriformia</taxon>
        <taxon>Elateroidea</taxon>
        <taxon>Elateridae</taxon>
        <taxon>Agrypninae</taxon>
        <taxon>Pyrophorini</taxon>
        <taxon>Ignelater</taxon>
    </lineage>
</organism>
<evidence type="ECO:0000313" key="2">
    <source>
        <dbReference type="EMBL" id="KAF2887883.1"/>
    </source>
</evidence>
<name>A0A8K0CNW0_IGNLU</name>
<protein>
    <submittedName>
        <fullName evidence="2">Uncharacterized protein</fullName>
    </submittedName>
</protein>
<keyword evidence="3" id="KW-1185">Reference proteome</keyword>
<gene>
    <name evidence="2" type="ORF">ILUMI_18290</name>
</gene>
<proteinExistence type="predicted"/>